<proteinExistence type="predicted"/>
<name>A0A6L9EG77_9FLAO</name>
<organism evidence="1 2">
    <name type="scientific">Poritiphilus flavus</name>
    <dbReference type="NCBI Taxonomy" id="2697053"/>
    <lineage>
        <taxon>Bacteria</taxon>
        <taxon>Pseudomonadati</taxon>
        <taxon>Bacteroidota</taxon>
        <taxon>Flavobacteriia</taxon>
        <taxon>Flavobacteriales</taxon>
        <taxon>Flavobacteriaceae</taxon>
        <taxon>Poritiphilus</taxon>
    </lineage>
</organism>
<reference evidence="1 2" key="1">
    <citation type="submission" date="2020-01" db="EMBL/GenBank/DDBJ databases">
        <title>Bacteria diversity of Porities sp.</title>
        <authorList>
            <person name="Wang G."/>
        </authorList>
    </citation>
    <scope>NUCLEOTIDE SEQUENCE [LARGE SCALE GENOMIC DNA]</scope>
    <source>
        <strain evidence="1 2">R33</strain>
    </source>
</reference>
<protein>
    <submittedName>
        <fullName evidence="1">Uncharacterized protein</fullName>
    </submittedName>
</protein>
<accession>A0A6L9EG77</accession>
<keyword evidence="2" id="KW-1185">Reference proteome</keyword>
<dbReference type="AlphaFoldDB" id="A0A6L9EG77"/>
<sequence length="55" mass="6302">MNNYPGYQKQAQPKAQLPGIWFAGERRPCTNNIKEAINYEKEKPGDKKVLERGVP</sequence>
<dbReference type="Proteomes" id="UP000475249">
    <property type="component" value="Unassembled WGS sequence"/>
</dbReference>
<dbReference type="RefSeq" id="WP_161436719.1">
    <property type="nucleotide sequence ID" value="NZ_WXYO01000007.1"/>
</dbReference>
<dbReference type="EMBL" id="WXYO01000007">
    <property type="protein sequence ID" value="NAS13691.1"/>
    <property type="molecule type" value="Genomic_DNA"/>
</dbReference>
<comment type="caution">
    <text evidence="1">The sequence shown here is derived from an EMBL/GenBank/DDBJ whole genome shotgun (WGS) entry which is preliminary data.</text>
</comment>
<evidence type="ECO:0000313" key="2">
    <source>
        <dbReference type="Proteomes" id="UP000475249"/>
    </source>
</evidence>
<gene>
    <name evidence="1" type="ORF">GTQ38_16880</name>
</gene>
<evidence type="ECO:0000313" key="1">
    <source>
        <dbReference type="EMBL" id="NAS13691.1"/>
    </source>
</evidence>